<dbReference type="Proteomes" id="UP000294911">
    <property type="component" value="Unassembled WGS sequence"/>
</dbReference>
<dbReference type="InterPro" id="IPR004111">
    <property type="entry name" value="Repressor_TetR_C"/>
</dbReference>
<dbReference type="RefSeq" id="WP_132875014.1">
    <property type="nucleotide sequence ID" value="NZ_SLXQ01000001.1"/>
</dbReference>
<gene>
    <name evidence="7" type="ORF">EV191_101356</name>
</gene>
<evidence type="ECO:0000313" key="7">
    <source>
        <dbReference type="EMBL" id="TCP56413.1"/>
    </source>
</evidence>
<keyword evidence="8" id="KW-1185">Reference proteome</keyword>
<dbReference type="OrthoDB" id="4540879at2"/>
<protein>
    <submittedName>
        <fullName evidence="7">HxlR family transcriptional regulator /TetR family transcriptional regulator</fullName>
    </submittedName>
</protein>
<dbReference type="PROSITE" id="PS50977">
    <property type="entry name" value="HTH_TETR_2"/>
    <property type="match status" value="1"/>
</dbReference>
<dbReference type="InterPro" id="IPR036388">
    <property type="entry name" value="WH-like_DNA-bd_sf"/>
</dbReference>
<feature type="domain" description="HTH hxlR-type" evidence="6">
    <location>
        <begin position="244"/>
        <end position="335"/>
    </location>
</feature>
<feature type="DNA-binding region" description="H-T-H motif" evidence="4">
    <location>
        <begin position="32"/>
        <end position="51"/>
    </location>
</feature>
<dbReference type="InterPro" id="IPR036390">
    <property type="entry name" value="WH_DNA-bd_sf"/>
</dbReference>
<dbReference type="PROSITE" id="PS51118">
    <property type="entry name" value="HTH_HXLR"/>
    <property type="match status" value="1"/>
</dbReference>
<feature type="domain" description="HTH tetR-type" evidence="5">
    <location>
        <begin position="9"/>
        <end position="69"/>
    </location>
</feature>
<evidence type="ECO:0000313" key="8">
    <source>
        <dbReference type="Proteomes" id="UP000294911"/>
    </source>
</evidence>
<dbReference type="SUPFAM" id="SSF46689">
    <property type="entry name" value="Homeodomain-like"/>
    <property type="match status" value="1"/>
</dbReference>
<comment type="caution">
    <text evidence="7">The sequence shown here is derived from an EMBL/GenBank/DDBJ whole genome shotgun (WGS) entry which is preliminary data.</text>
</comment>
<dbReference type="SUPFAM" id="SSF48498">
    <property type="entry name" value="Tetracyclin repressor-like, C-terminal domain"/>
    <property type="match status" value="1"/>
</dbReference>
<evidence type="ECO:0000256" key="3">
    <source>
        <dbReference type="ARBA" id="ARBA00023163"/>
    </source>
</evidence>
<dbReference type="AlphaFoldDB" id="A0A4R2R1N2"/>
<dbReference type="PANTHER" id="PTHR33204:SF37">
    <property type="entry name" value="HTH-TYPE TRANSCRIPTIONAL REGULATOR YODB"/>
    <property type="match status" value="1"/>
</dbReference>
<evidence type="ECO:0000259" key="6">
    <source>
        <dbReference type="PROSITE" id="PS51118"/>
    </source>
</evidence>
<keyword evidence="2 4" id="KW-0238">DNA-binding</keyword>
<dbReference type="PANTHER" id="PTHR33204">
    <property type="entry name" value="TRANSCRIPTIONAL REGULATOR, MARR FAMILY"/>
    <property type="match status" value="1"/>
</dbReference>
<dbReference type="InterPro" id="IPR001647">
    <property type="entry name" value="HTH_TetR"/>
</dbReference>
<dbReference type="Gene3D" id="1.10.357.10">
    <property type="entry name" value="Tetracycline Repressor, domain 2"/>
    <property type="match status" value="1"/>
</dbReference>
<keyword evidence="3" id="KW-0804">Transcription</keyword>
<sequence length="335" mass="37084">MTNHHDAQGLHRDRIVRAAMDLADAEGPEALSMRKVATSLGAGTMSIYRHVSGKDDLIASAVDTAFGELRYPEPAPADWRTRLASAARQEWAMYLRHPWVAPYVAGQRPTLGANVLRNVEWGLAAVTHLDLPIDTRMQIFLTVSDYVQGAALSVLDETRANRTSGMNSARWWTGQLSALIRLTEDERFPMLRQLVERAEATGPYLKDFEFGLQRVLDGLATFLDGLDTRPDELPEVTSVHRLSATDTSALELISKRWIPEVLYLLGAAPARFTELAEAIPGISRKLLTERLRLLAEQELVTRTEQHYELSASGRALVPALRAWVAAHSAATSPTV</sequence>
<dbReference type="GO" id="GO:0003677">
    <property type="term" value="F:DNA binding"/>
    <property type="evidence" value="ECO:0007669"/>
    <property type="project" value="UniProtKB-UniRule"/>
</dbReference>
<organism evidence="7 8">
    <name type="scientific">Tamaricihabitans halophyticus</name>
    <dbReference type="NCBI Taxonomy" id="1262583"/>
    <lineage>
        <taxon>Bacteria</taxon>
        <taxon>Bacillati</taxon>
        <taxon>Actinomycetota</taxon>
        <taxon>Actinomycetes</taxon>
        <taxon>Pseudonocardiales</taxon>
        <taxon>Pseudonocardiaceae</taxon>
        <taxon>Tamaricihabitans</taxon>
    </lineage>
</organism>
<name>A0A4R2R1N2_9PSEU</name>
<dbReference type="Gene3D" id="1.10.10.10">
    <property type="entry name" value="Winged helix-like DNA-binding domain superfamily/Winged helix DNA-binding domain"/>
    <property type="match status" value="1"/>
</dbReference>
<evidence type="ECO:0000256" key="1">
    <source>
        <dbReference type="ARBA" id="ARBA00023015"/>
    </source>
</evidence>
<dbReference type="Gene3D" id="1.10.10.60">
    <property type="entry name" value="Homeodomain-like"/>
    <property type="match status" value="1"/>
</dbReference>
<accession>A0A4R2R1N2</accession>
<evidence type="ECO:0000256" key="2">
    <source>
        <dbReference type="ARBA" id="ARBA00023125"/>
    </source>
</evidence>
<evidence type="ECO:0000256" key="4">
    <source>
        <dbReference type="PROSITE-ProRule" id="PRU00335"/>
    </source>
</evidence>
<dbReference type="Pfam" id="PF00440">
    <property type="entry name" value="TetR_N"/>
    <property type="match status" value="1"/>
</dbReference>
<proteinExistence type="predicted"/>
<dbReference type="EMBL" id="SLXQ01000001">
    <property type="protein sequence ID" value="TCP56413.1"/>
    <property type="molecule type" value="Genomic_DNA"/>
</dbReference>
<dbReference type="InterPro" id="IPR009057">
    <property type="entry name" value="Homeodomain-like_sf"/>
</dbReference>
<dbReference type="GO" id="GO:0045892">
    <property type="term" value="P:negative regulation of DNA-templated transcription"/>
    <property type="evidence" value="ECO:0007669"/>
    <property type="project" value="InterPro"/>
</dbReference>
<keyword evidence="1" id="KW-0805">Transcription regulation</keyword>
<reference evidence="7 8" key="1">
    <citation type="submission" date="2019-03" db="EMBL/GenBank/DDBJ databases">
        <title>Genomic Encyclopedia of Type Strains, Phase IV (KMG-IV): sequencing the most valuable type-strain genomes for metagenomic binning, comparative biology and taxonomic classification.</title>
        <authorList>
            <person name="Goeker M."/>
        </authorList>
    </citation>
    <scope>NUCLEOTIDE SEQUENCE [LARGE SCALE GENOMIC DNA]</scope>
    <source>
        <strain evidence="7 8">DSM 45765</strain>
    </source>
</reference>
<dbReference type="InterPro" id="IPR036271">
    <property type="entry name" value="Tet_transcr_reg_TetR-rel_C_sf"/>
</dbReference>
<dbReference type="SUPFAM" id="SSF46785">
    <property type="entry name" value="Winged helix' DNA-binding domain"/>
    <property type="match status" value="1"/>
</dbReference>
<dbReference type="InterPro" id="IPR002577">
    <property type="entry name" value="HTH_HxlR"/>
</dbReference>
<dbReference type="Pfam" id="PF02909">
    <property type="entry name" value="TetR_C_1"/>
    <property type="match status" value="1"/>
</dbReference>
<dbReference type="Pfam" id="PF01638">
    <property type="entry name" value="HxlR"/>
    <property type="match status" value="1"/>
</dbReference>
<evidence type="ECO:0000259" key="5">
    <source>
        <dbReference type="PROSITE" id="PS50977"/>
    </source>
</evidence>